<evidence type="ECO:0000313" key="10">
    <source>
        <dbReference type="Proteomes" id="UP000009891"/>
    </source>
</evidence>
<comment type="similarity">
    <text evidence="2">Belongs to the AzlC family.</text>
</comment>
<dbReference type="GO" id="GO:1903785">
    <property type="term" value="P:L-valine transmembrane transport"/>
    <property type="evidence" value="ECO:0007669"/>
    <property type="project" value="TreeGrafter"/>
</dbReference>
<keyword evidence="10" id="KW-1185">Reference proteome</keyword>
<keyword evidence="5 8" id="KW-0812">Transmembrane</keyword>
<protein>
    <submittedName>
        <fullName evidence="9">Azaleucine resistance protein AzlC</fullName>
    </submittedName>
</protein>
<dbReference type="EMBL" id="AHAF01000011">
    <property type="protein sequence ID" value="EKU78074.1"/>
    <property type="molecule type" value="Genomic_DNA"/>
</dbReference>
<dbReference type="Proteomes" id="UP000009891">
    <property type="component" value="Unassembled WGS sequence"/>
</dbReference>
<evidence type="ECO:0000256" key="2">
    <source>
        <dbReference type="ARBA" id="ARBA00010735"/>
    </source>
</evidence>
<dbReference type="PATRIC" id="fig|883156.3.peg.1318"/>
<keyword evidence="3" id="KW-0813">Transport</keyword>
<evidence type="ECO:0000256" key="5">
    <source>
        <dbReference type="ARBA" id="ARBA00022692"/>
    </source>
</evidence>
<evidence type="ECO:0000256" key="1">
    <source>
        <dbReference type="ARBA" id="ARBA00004651"/>
    </source>
</evidence>
<dbReference type="PANTHER" id="PTHR34979">
    <property type="entry name" value="INNER MEMBRANE PROTEIN YGAZ"/>
    <property type="match status" value="1"/>
</dbReference>
<reference evidence="9 10" key="1">
    <citation type="submission" date="2012-09" db="EMBL/GenBank/DDBJ databases">
        <title>The Genome Sequence of Veillonella ratti ACS-216-V-COL6B.</title>
        <authorList>
            <consortium name="The Broad Institute Genome Sequencing Platform"/>
            <person name="Earl A."/>
            <person name="Ward D."/>
            <person name="Feldgarden M."/>
            <person name="Gevers D."/>
            <person name="Saerens B."/>
            <person name="Vaneechoutte M."/>
            <person name="Walker B."/>
            <person name="Young S.K."/>
            <person name="Zeng Q."/>
            <person name="Gargeya S."/>
            <person name="Fitzgerald M."/>
            <person name="Haas B."/>
            <person name="Abouelleil A."/>
            <person name="Alvarado L."/>
            <person name="Arachchi H.M."/>
            <person name="Berlin A."/>
            <person name="Chapman S.B."/>
            <person name="Goldberg J."/>
            <person name="Griggs A."/>
            <person name="Gujja S."/>
            <person name="Hansen M."/>
            <person name="Howarth C."/>
            <person name="Imamovic A."/>
            <person name="Larimer J."/>
            <person name="McCowen C."/>
            <person name="Montmayeur A."/>
            <person name="Murphy C."/>
            <person name="Neiman D."/>
            <person name="Pearson M."/>
            <person name="Priest M."/>
            <person name="Roberts A."/>
            <person name="Saif S."/>
            <person name="Shea T."/>
            <person name="Sisk P."/>
            <person name="Sykes S."/>
            <person name="Wortman J."/>
            <person name="Nusbaum C."/>
            <person name="Birren B."/>
        </authorList>
    </citation>
    <scope>NUCLEOTIDE SEQUENCE [LARGE SCALE GENOMIC DNA]</scope>
    <source>
        <strain evidence="9 10">ACS-216-V-Col6b</strain>
    </source>
</reference>
<dbReference type="Pfam" id="PF03591">
    <property type="entry name" value="AzlC"/>
    <property type="match status" value="1"/>
</dbReference>
<comment type="caution">
    <text evidence="9">The sequence shown here is derived from an EMBL/GenBank/DDBJ whole genome shotgun (WGS) entry which is preliminary data.</text>
</comment>
<organism evidence="9 10">
    <name type="scientific">Veillonella seminalis ACS-216-V-Col6b</name>
    <dbReference type="NCBI Taxonomy" id="883156"/>
    <lineage>
        <taxon>Bacteria</taxon>
        <taxon>Bacillati</taxon>
        <taxon>Bacillota</taxon>
        <taxon>Negativicutes</taxon>
        <taxon>Veillonellales</taxon>
        <taxon>Veillonellaceae</taxon>
        <taxon>Veillonella</taxon>
    </lineage>
</organism>
<evidence type="ECO:0000256" key="7">
    <source>
        <dbReference type="ARBA" id="ARBA00023136"/>
    </source>
</evidence>
<keyword evidence="6 8" id="KW-1133">Transmembrane helix</keyword>
<gene>
    <name evidence="9" type="ORF">HMPREF9282_01355</name>
</gene>
<feature type="transmembrane region" description="Helical" evidence="8">
    <location>
        <begin position="128"/>
        <end position="149"/>
    </location>
</feature>
<evidence type="ECO:0000256" key="6">
    <source>
        <dbReference type="ARBA" id="ARBA00022989"/>
    </source>
</evidence>
<evidence type="ECO:0000256" key="3">
    <source>
        <dbReference type="ARBA" id="ARBA00022448"/>
    </source>
</evidence>
<sequence length="309" mass="34294">MKNDAFRYAFPLTVPICAGFLFLGISYGLYAVGQGLPWYLPIIMSATIFAGSMEFVTVALLAAPFDPLGAFILAFMVNGRHIFYGLTMLTRYTSLGWKKYPLIFGMCDESFAINATVNLPETVDRGWFYLHVTWLNFVYWVFGVAVGSIGSQFITLNLKGIEFVLTALFAVIFLDMILGGKNMVPGFIGLGVSLLMRILLGLDVFMLPAMALMVVIFSVLYKVKVKNEPVKMNEGGRCHDCLGNDPNDRCRSTGDYGYTIYFVYCVCQIGKTAGYYHVLGGYVTGCRYGLIGCLLLKGCFTYAIAERYT</sequence>
<evidence type="ECO:0000256" key="8">
    <source>
        <dbReference type="SAM" id="Phobius"/>
    </source>
</evidence>
<dbReference type="InterPro" id="IPR011606">
    <property type="entry name" value="Brnchd-chn_aa_trnsp_permease"/>
</dbReference>
<dbReference type="GO" id="GO:0005886">
    <property type="term" value="C:plasma membrane"/>
    <property type="evidence" value="ECO:0007669"/>
    <property type="project" value="UniProtKB-SubCell"/>
</dbReference>
<evidence type="ECO:0000313" key="9">
    <source>
        <dbReference type="EMBL" id="EKU78074.1"/>
    </source>
</evidence>
<evidence type="ECO:0000256" key="4">
    <source>
        <dbReference type="ARBA" id="ARBA00022475"/>
    </source>
</evidence>
<feature type="transmembrane region" description="Helical" evidence="8">
    <location>
        <begin position="12"/>
        <end position="32"/>
    </location>
</feature>
<accession>K9D0I7</accession>
<proteinExistence type="inferred from homology"/>
<dbReference type="HOGENOM" id="CLU_065777_4_0_9"/>
<feature type="transmembrane region" description="Helical" evidence="8">
    <location>
        <begin position="161"/>
        <end position="178"/>
    </location>
</feature>
<feature type="transmembrane region" description="Helical" evidence="8">
    <location>
        <begin position="198"/>
        <end position="221"/>
    </location>
</feature>
<dbReference type="PANTHER" id="PTHR34979:SF1">
    <property type="entry name" value="INNER MEMBRANE PROTEIN YGAZ"/>
    <property type="match status" value="1"/>
</dbReference>
<feature type="transmembrane region" description="Helical" evidence="8">
    <location>
        <begin position="38"/>
        <end position="61"/>
    </location>
</feature>
<dbReference type="eggNOG" id="COG1296">
    <property type="taxonomic scope" value="Bacteria"/>
</dbReference>
<comment type="subcellular location">
    <subcellularLocation>
        <location evidence="1">Cell membrane</location>
        <topology evidence="1">Multi-pass membrane protein</topology>
    </subcellularLocation>
</comment>
<dbReference type="AlphaFoldDB" id="K9D0I7"/>
<name>K9D0I7_9FIRM</name>
<keyword evidence="4" id="KW-1003">Cell membrane</keyword>
<keyword evidence="7 8" id="KW-0472">Membrane</keyword>
<feature type="transmembrane region" description="Helical" evidence="8">
    <location>
        <begin position="68"/>
        <end position="89"/>
    </location>
</feature>